<evidence type="ECO:0000256" key="6">
    <source>
        <dbReference type="SAM" id="MobiDB-lite"/>
    </source>
</evidence>
<evidence type="ECO:0000256" key="5">
    <source>
        <dbReference type="ARBA" id="ARBA00038359"/>
    </source>
</evidence>
<evidence type="ECO:0000256" key="7">
    <source>
        <dbReference type="SAM" id="Phobius"/>
    </source>
</evidence>
<dbReference type="GO" id="GO:0016020">
    <property type="term" value="C:membrane"/>
    <property type="evidence" value="ECO:0007669"/>
    <property type="project" value="UniProtKB-SubCell"/>
</dbReference>
<reference evidence="9 10" key="1">
    <citation type="submission" date="2018-12" db="EMBL/GenBank/DDBJ databases">
        <title>Draft genome sequence of Xylaria grammica IHI A82.</title>
        <authorList>
            <person name="Buettner E."/>
            <person name="Kellner H."/>
        </authorList>
    </citation>
    <scope>NUCLEOTIDE SEQUENCE [LARGE SCALE GENOMIC DNA]</scope>
    <source>
        <strain evidence="9 10">IHI A82</strain>
    </source>
</reference>
<gene>
    <name evidence="9" type="ORF">EKO27_g5295</name>
</gene>
<dbReference type="PROSITE" id="PS51257">
    <property type="entry name" value="PROKAR_LIPOPROTEIN"/>
    <property type="match status" value="1"/>
</dbReference>
<dbReference type="Pfam" id="PF20684">
    <property type="entry name" value="Fung_rhodopsin"/>
    <property type="match status" value="1"/>
</dbReference>
<feature type="transmembrane region" description="Helical" evidence="7">
    <location>
        <begin position="135"/>
        <end position="157"/>
    </location>
</feature>
<feature type="domain" description="Rhodopsin" evidence="8">
    <location>
        <begin position="37"/>
        <end position="279"/>
    </location>
</feature>
<evidence type="ECO:0000256" key="1">
    <source>
        <dbReference type="ARBA" id="ARBA00004141"/>
    </source>
</evidence>
<protein>
    <recommendedName>
        <fullName evidence="8">Rhodopsin domain-containing protein</fullName>
    </recommendedName>
</protein>
<feature type="region of interest" description="Disordered" evidence="6">
    <location>
        <begin position="345"/>
        <end position="370"/>
    </location>
</feature>
<evidence type="ECO:0000313" key="9">
    <source>
        <dbReference type="EMBL" id="RWA09819.1"/>
    </source>
</evidence>
<dbReference type="Proteomes" id="UP000286045">
    <property type="component" value="Unassembled WGS sequence"/>
</dbReference>
<proteinExistence type="inferred from homology"/>
<name>A0A439D5Z1_9PEZI</name>
<feature type="transmembrane region" description="Helical" evidence="7">
    <location>
        <begin position="177"/>
        <end position="202"/>
    </location>
</feature>
<dbReference type="PANTHER" id="PTHR33048">
    <property type="entry name" value="PTH11-LIKE INTEGRAL MEMBRANE PROTEIN (AFU_ORTHOLOGUE AFUA_5G11245)"/>
    <property type="match status" value="1"/>
</dbReference>
<dbReference type="InterPro" id="IPR052337">
    <property type="entry name" value="SAT4-like"/>
</dbReference>
<keyword evidence="2 7" id="KW-0812">Transmembrane</keyword>
<feature type="transmembrane region" description="Helical" evidence="7">
    <location>
        <begin position="214"/>
        <end position="240"/>
    </location>
</feature>
<dbReference type="InterPro" id="IPR049326">
    <property type="entry name" value="Rhodopsin_dom_fungi"/>
</dbReference>
<evidence type="ECO:0000256" key="4">
    <source>
        <dbReference type="ARBA" id="ARBA00023136"/>
    </source>
</evidence>
<feature type="compositionally biased region" description="Basic and acidic residues" evidence="6">
    <location>
        <begin position="353"/>
        <end position="364"/>
    </location>
</feature>
<sequence length="379" mass="41418">MSEILKRATFEATNSHQLSIVVVPIITGALATACVALRFRARYIQRLRCLFDDWLALVALILTWIFQGVNLAAVFAGGAGLPIETVIAIDPTAVTTYLKIILANFSLWVVTVSVVQLSILFFYIRIFSINKVFAWLSYVMVVLVTTFAIAGLFSEIFSCVPVSKSWDPTVNGTCVDGKSYCSAIGIIHVVFDLAIVTIPLPFIWRLKIAKGKKVVLSVLLCLGLVATIISLLKIVCLFDLTGIPQADVTDYLWLTILFQTVELPIGIICCCVPSLKPVMGEITAPFNSLASRLLSYSRRTDGQAGSNVYTSWSQSGDAGTDSKSQFVRLDSSFAHVGREGVQHDASAQAEEYELSRPSDNEPKDSNAINVSQTYAITRL</sequence>
<keyword evidence="4 7" id="KW-0472">Membrane</keyword>
<feature type="transmembrane region" description="Helical" evidence="7">
    <location>
        <begin position="53"/>
        <end position="77"/>
    </location>
</feature>
<dbReference type="STRING" id="363999.A0A439D5Z1"/>
<accession>A0A439D5Z1</accession>
<feature type="transmembrane region" description="Helical" evidence="7">
    <location>
        <begin position="20"/>
        <end position="41"/>
    </location>
</feature>
<dbReference type="PANTHER" id="PTHR33048:SF47">
    <property type="entry name" value="INTEGRAL MEMBRANE PROTEIN-RELATED"/>
    <property type="match status" value="1"/>
</dbReference>
<keyword evidence="10" id="KW-1185">Reference proteome</keyword>
<evidence type="ECO:0000313" key="10">
    <source>
        <dbReference type="Proteomes" id="UP000286045"/>
    </source>
</evidence>
<evidence type="ECO:0000256" key="3">
    <source>
        <dbReference type="ARBA" id="ARBA00022989"/>
    </source>
</evidence>
<comment type="subcellular location">
    <subcellularLocation>
        <location evidence="1">Membrane</location>
        <topology evidence="1">Multi-pass membrane protein</topology>
    </subcellularLocation>
</comment>
<organism evidence="9 10">
    <name type="scientific">Xylaria grammica</name>
    <dbReference type="NCBI Taxonomy" id="363999"/>
    <lineage>
        <taxon>Eukaryota</taxon>
        <taxon>Fungi</taxon>
        <taxon>Dikarya</taxon>
        <taxon>Ascomycota</taxon>
        <taxon>Pezizomycotina</taxon>
        <taxon>Sordariomycetes</taxon>
        <taxon>Xylariomycetidae</taxon>
        <taxon>Xylariales</taxon>
        <taxon>Xylariaceae</taxon>
        <taxon>Xylaria</taxon>
    </lineage>
</organism>
<dbReference type="EMBL" id="RYZI01000139">
    <property type="protein sequence ID" value="RWA09819.1"/>
    <property type="molecule type" value="Genomic_DNA"/>
</dbReference>
<comment type="similarity">
    <text evidence="5">Belongs to the SAT4 family.</text>
</comment>
<dbReference type="AlphaFoldDB" id="A0A439D5Z1"/>
<keyword evidence="3 7" id="KW-1133">Transmembrane helix</keyword>
<feature type="transmembrane region" description="Helical" evidence="7">
    <location>
        <begin position="97"/>
        <end position="123"/>
    </location>
</feature>
<evidence type="ECO:0000256" key="2">
    <source>
        <dbReference type="ARBA" id="ARBA00022692"/>
    </source>
</evidence>
<comment type="caution">
    <text evidence="9">The sequence shown here is derived from an EMBL/GenBank/DDBJ whole genome shotgun (WGS) entry which is preliminary data.</text>
</comment>
<feature type="transmembrane region" description="Helical" evidence="7">
    <location>
        <begin position="252"/>
        <end position="272"/>
    </location>
</feature>
<evidence type="ECO:0000259" key="8">
    <source>
        <dbReference type="Pfam" id="PF20684"/>
    </source>
</evidence>